<dbReference type="Proteomes" id="UP000250561">
    <property type="component" value="Unassembled WGS sequence"/>
</dbReference>
<keyword evidence="1" id="KW-1133">Transmembrane helix</keyword>
<gene>
    <name evidence="2" type="ORF">NCTC11126_04911</name>
</gene>
<keyword evidence="1" id="KW-0472">Membrane</keyword>
<evidence type="ECO:0000313" key="3">
    <source>
        <dbReference type="Proteomes" id="UP000250561"/>
    </source>
</evidence>
<evidence type="ECO:0000313" key="2">
    <source>
        <dbReference type="EMBL" id="SPW56114.1"/>
    </source>
</evidence>
<keyword evidence="1" id="KW-0812">Transmembrane</keyword>
<sequence length="60" mass="6304">MGEAILYQLHSLLAATALGFCRLAPTFYLLPFFASGNIPNSSPSSNNNSGIMCISSALPL</sequence>
<organism evidence="2 3">
    <name type="scientific">Escherichia coli</name>
    <dbReference type="NCBI Taxonomy" id="562"/>
    <lineage>
        <taxon>Bacteria</taxon>
        <taxon>Pseudomonadati</taxon>
        <taxon>Pseudomonadota</taxon>
        <taxon>Gammaproteobacteria</taxon>
        <taxon>Enterobacterales</taxon>
        <taxon>Enterobacteriaceae</taxon>
        <taxon>Escherichia</taxon>
    </lineage>
</organism>
<feature type="transmembrane region" description="Helical" evidence="1">
    <location>
        <begin position="12"/>
        <end position="34"/>
    </location>
</feature>
<accession>A0A2X1KMS3</accession>
<dbReference type="EMBL" id="UARS01000011">
    <property type="protein sequence ID" value="SPW56114.1"/>
    <property type="molecule type" value="Genomic_DNA"/>
</dbReference>
<proteinExistence type="predicted"/>
<name>A0A2X1KMS3_ECOLX</name>
<reference evidence="2 3" key="1">
    <citation type="submission" date="2018-06" db="EMBL/GenBank/DDBJ databases">
        <authorList>
            <consortium name="Pathogen Informatics"/>
            <person name="Doyle S."/>
        </authorList>
    </citation>
    <scope>NUCLEOTIDE SEQUENCE [LARGE SCALE GENOMIC DNA]</scope>
    <source>
        <strain evidence="2 3">NCTC11126</strain>
    </source>
</reference>
<protein>
    <submittedName>
        <fullName evidence="2">Type III secretion apparatus protein</fullName>
    </submittedName>
</protein>
<dbReference type="AlphaFoldDB" id="A0A2X1KMS3"/>
<evidence type="ECO:0000256" key="1">
    <source>
        <dbReference type="SAM" id="Phobius"/>
    </source>
</evidence>